<evidence type="ECO:0000313" key="2">
    <source>
        <dbReference type="EMBL" id="KAG2862682.1"/>
    </source>
</evidence>
<feature type="transmembrane region" description="Helical" evidence="1">
    <location>
        <begin position="35"/>
        <end position="53"/>
    </location>
</feature>
<evidence type="ECO:0000313" key="4">
    <source>
        <dbReference type="EMBL" id="KAG2945244.1"/>
    </source>
</evidence>
<proteinExistence type="predicted"/>
<dbReference type="EMBL" id="RCMV01000111">
    <property type="protein sequence ID" value="KAG3224477.1"/>
    <property type="molecule type" value="Genomic_DNA"/>
</dbReference>
<name>A0A329SA32_9STRA</name>
<gene>
    <name evidence="7" type="ORF">PC110_g10173</name>
    <name evidence="2" type="ORF">PC113_g6091</name>
    <name evidence="3" type="ORF">PC115_g5115</name>
    <name evidence="4" type="ORF">PC117_g8612</name>
    <name evidence="5" type="ORF">PC118_g5680</name>
    <name evidence="6" type="ORF">PC129_g4891</name>
</gene>
<dbReference type="Proteomes" id="UP000760860">
    <property type="component" value="Unassembled WGS sequence"/>
</dbReference>
<reference evidence="7 8" key="1">
    <citation type="submission" date="2018-01" db="EMBL/GenBank/DDBJ databases">
        <title>Draft genome of the strawberry crown rot pathogen Phytophthora cactorum.</title>
        <authorList>
            <person name="Armitage A.D."/>
            <person name="Lysoe E."/>
            <person name="Nellist C.F."/>
            <person name="Harrison R.J."/>
            <person name="Brurberg M.B."/>
        </authorList>
    </citation>
    <scope>NUCLEOTIDE SEQUENCE [LARGE SCALE GENOMIC DNA]</scope>
    <source>
        <strain evidence="7 8">10300</strain>
    </source>
</reference>
<evidence type="ECO:0000313" key="3">
    <source>
        <dbReference type="EMBL" id="KAG2934587.1"/>
    </source>
</evidence>
<keyword evidence="8" id="KW-1185">Reference proteome</keyword>
<dbReference type="Proteomes" id="UP000774804">
    <property type="component" value="Unassembled WGS sequence"/>
</dbReference>
<dbReference type="EMBL" id="RCML01000119">
    <property type="protein sequence ID" value="KAG2990359.1"/>
    <property type="molecule type" value="Genomic_DNA"/>
</dbReference>
<comment type="caution">
    <text evidence="7">The sequence shown here is derived from an EMBL/GenBank/DDBJ whole genome shotgun (WGS) entry which is preliminary data.</text>
</comment>
<dbReference type="AlphaFoldDB" id="A0A329SA32"/>
<dbReference type="SUPFAM" id="SSF52833">
    <property type="entry name" value="Thioredoxin-like"/>
    <property type="match status" value="1"/>
</dbReference>
<evidence type="ECO:0008006" key="9">
    <source>
        <dbReference type="Google" id="ProtNLM"/>
    </source>
</evidence>
<dbReference type="Proteomes" id="UP000736787">
    <property type="component" value="Unassembled WGS sequence"/>
</dbReference>
<dbReference type="Gene3D" id="3.40.30.10">
    <property type="entry name" value="Glutaredoxin"/>
    <property type="match status" value="1"/>
</dbReference>
<protein>
    <recommendedName>
        <fullName evidence="9">Thioredoxin domain-containing protein</fullName>
    </recommendedName>
</protein>
<evidence type="ECO:0000313" key="8">
    <source>
        <dbReference type="Proteomes" id="UP000251314"/>
    </source>
</evidence>
<sequence length="238" mass="26620">MICIDKLGGRALLVGGVAAWLTAISTGEDWLTKDYLFVLAVVIVVFVGGFRKAKYERLELFERLQRAHDLEKIEFIYGDPVQLKLNKVTCILFFGTWCKKSREALEVFGYLHEAVSTGGAVQFVGLTQESREELAMYEVKGRNASNFRELIEFAFSIGIETGFMSKEYLVRCDLFTVPQLFIVGKNKNIVWYGDPCAKVVETQIRTALEQANVKVEKNAAKALPGACEQEGLQESNAA</sequence>
<dbReference type="VEuPathDB" id="FungiDB:PC110_g10173"/>
<evidence type="ECO:0000313" key="6">
    <source>
        <dbReference type="EMBL" id="KAG3224477.1"/>
    </source>
</evidence>
<evidence type="ECO:0000313" key="5">
    <source>
        <dbReference type="EMBL" id="KAG2990359.1"/>
    </source>
</evidence>
<dbReference type="Proteomes" id="UP000251314">
    <property type="component" value="Unassembled WGS sequence"/>
</dbReference>
<dbReference type="EMBL" id="MJFZ01000235">
    <property type="protein sequence ID" value="RAW33510.1"/>
    <property type="molecule type" value="Genomic_DNA"/>
</dbReference>
<keyword evidence="1" id="KW-1133">Transmembrane helix</keyword>
<reference evidence="2" key="2">
    <citation type="submission" date="2018-10" db="EMBL/GenBank/DDBJ databases">
        <title>Effector identification in a new, highly contiguous assembly of the strawberry crown rot pathogen Phytophthora cactorum.</title>
        <authorList>
            <person name="Armitage A.D."/>
            <person name="Nellist C.F."/>
            <person name="Bates H."/>
            <person name="Vickerstaff R.J."/>
            <person name="Harrison R.J."/>
        </authorList>
    </citation>
    <scope>NUCLEOTIDE SEQUENCE</scope>
    <source>
        <strain evidence="2">15-7</strain>
        <strain evidence="3">4032</strain>
        <strain evidence="4">4040</strain>
        <strain evidence="5">P415</strain>
        <strain evidence="6">P421</strain>
    </source>
</reference>
<accession>A0A329SA32</accession>
<dbReference type="EMBL" id="RCMG01000122">
    <property type="protein sequence ID" value="KAG2862682.1"/>
    <property type="molecule type" value="Genomic_DNA"/>
</dbReference>
<evidence type="ECO:0000313" key="7">
    <source>
        <dbReference type="EMBL" id="RAW33510.1"/>
    </source>
</evidence>
<organism evidence="7 8">
    <name type="scientific">Phytophthora cactorum</name>
    <dbReference type="NCBI Taxonomy" id="29920"/>
    <lineage>
        <taxon>Eukaryota</taxon>
        <taxon>Sar</taxon>
        <taxon>Stramenopiles</taxon>
        <taxon>Oomycota</taxon>
        <taxon>Peronosporomycetes</taxon>
        <taxon>Peronosporales</taxon>
        <taxon>Peronosporaceae</taxon>
        <taxon>Phytophthora</taxon>
    </lineage>
</organism>
<dbReference type="Proteomes" id="UP000735874">
    <property type="component" value="Unassembled WGS sequence"/>
</dbReference>
<keyword evidence="1" id="KW-0812">Transmembrane</keyword>
<keyword evidence="1" id="KW-0472">Membrane</keyword>
<dbReference type="Proteomes" id="UP000697107">
    <property type="component" value="Unassembled WGS sequence"/>
</dbReference>
<evidence type="ECO:0000256" key="1">
    <source>
        <dbReference type="SAM" id="Phobius"/>
    </source>
</evidence>
<dbReference type="InterPro" id="IPR036249">
    <property type="entry name" value="Thioredoxin-like_sf"/>
</dbReference>
<dbReference type="EMBL" id="RCMI01000103">
    <property type="protein sequence ID" value="KAG2934587.1"/>
    <property type="molecule type" value="Genomic_DNA"/>
</dbReference>
<dbReference type="EMBL" id="RCMK01000188">
    <property type="protein sequence ID" value="KAG2945244.1"/>
    <property type="molecule type" value="Genomic_DNA"/>
</dbReference>
<dbReference type="OrthoDB" id="157379at2759"/>